<keyword evidence="3" id="KW-1133">Transmembrane helix</keyword>
<evidence type="ECO:0000313" key="8">
    <source>
        <dbReference type="EMBL" id="KAF9752236.1"/>
    </source>
</evidence>
<dbReference type="EMBL" id="CDPU01000002">
    <property type="protein sequence ID" value="CEO45273.1"/>
    <property type="molecule type" value="Genomic_DNA"/>
</dbReference>
<dbReference type="PANTHER" id="PTHR12883">
    <property type="entry name" value="ADIPOCYTE-SPECIFIC PROTEIN 4-RELATED"/>
    <property type="match status" value="1"/>
</dbReference>
<dbReference type="GO" id="GO:0005509">
    <property type="term" value="F:calcium ion binding"/>
    <property type="evidence" value="ECO:0007669"/>
    <property type="project" value="InterPro"/>
</dbReference>
<dbReference type="InterPro" id="IPR012879">
    <property type="entry name" value="CCDC47"/>
</dbReference>
<evidence type="ECO:0000313" key="7">
    <source>
        <dbReference type="EMBL" id="CEO45273.1"/>
    </source>
</evidence>
<evidence type="ECO:0000256" key="4">
    <source>
        <dbReference type="ARBA" id="ARBA00023136"/>
    </source>
</evidence>
<keyword evidence="5" id="KW-0175">Coiled coil</keyword>
<dbReference type="GO" id="GO:0016020">
    <property type="term" value="C:membrane"/>
    <property type="evidence" value="ECO:0007669"/>
    <property type="project" value="UniProtKB-SubCell"/>
</dbReference>
<feature type="coiled-coil region" evidence="5">
    <location>
        <begin position="360"/>
        <end position="398"/>
    </location>
</feature>
<dbReference type="AlphaFoldDB" id="A0A0B7JKA3"/>
<organism evidence="7">
    <name type="scientific">Bionectria ochroleuca</name>
    <name type="common">Gliocladium roseum</name>
    <dbReference type="NCBI Taxonomy" id="29856"/>
    <lineage>
        <taxon>Eukaryota</taxon>
        <taxon>Fungi</taxon>
        <taxon>Dikarya</taxon>
        <taxon>Ascomycota</taxon>
        <taxon>Pezizomycotina</taxon>
        <taxon>Sordariomycetes</taxon>
        <taxon>Hypocreomycetidae</taxon>
        <taxon>Hypocreales</taxon>
        <taxon>Bionectriaceae</taxon>
        <taxon>Clonostachys</taxon>
    </lineage>
</organism>
<comment type="subcellular location">
    <subcellularLocation>
        <location evidence="1">Membrane</location>
        <topology evidence="1">Single-pass membrane protein</topology>
    </subcellularLocation>
</comment>
<evidence type="ECO:0000256" key="2">
    <source>
        <dbReference type="ARBA" id="ARBA00022692"/>
    </source>
</evidence>
<dbReference type="GO" id="GO:0032469">
    <property type="term" value="P:endoplasmic reticulum calcium ion homeostasis"/>
    <property type="evidence" value="ECO:0007669"/>
    <property type="project" value="InterPro"/>
</dbReference>
<evidence type="ECO:0008006" key="9">
    <source>
        <dbReference type="Google" id="ProtNLM"/>
    </source>
</evidence>
<proteinExistence type="predicted"/>
<evidence type="ECO:0000256" key="3">
    <source>
        <dbReference type="ARBA" id="ARBA00022989"/>
    </source>
</evidence>
<evidence type="ECO:0000256" key="1">
    <source>
        <dbReference type="ARBA" id="ARBA00004167"/>
    </source>
</evidence>
<feature type="compositionally biased region" description="Basic and acidic residues" evidence="6">
    <location>
        <begin position="412"/>
        <end position="424"/>
    </location>
</feature>
<dbReference type="GO" id="GO:0005783">
    <property type="term" value="C:endoplasmic reticulum"/>
    <property type="evidence" value="ECO:0007669"/>
    <property type="project" value="InterPro"/>
</dbReference>
<protein>
    <recommendedName>
        <fullName evidence="9">DUF1682 domain protein</fullName>
    </recommendedName>
</protein>
<evidence type="ECO:0000256" key="6">
    <source>
        <dbReference type="SAM" id="MobiDB-lite"/>
    </source>
</evidence>
<dbReference type="Proteomes" id="UP000616885">
    <property type="component" value="Unassembled WGS sequence"/>
</dbReference>
<reference evidence="7" key="1">
    <citation type="submission" date="2015-01" db="EMBL/GenBank/DDBJ databases">
        <authorList>
            <person name="Durling Mikael"/>
        </authorList>
    </citation>
    <scope>NUCLEOTIDE SEQUENCE</scope>
</reference>
<sequence length="433" mass="48257">MADFLKNVFGGGEAQKPVAIKPDSDFADFAGAPDPTPEAAPVIGTDGSAPATSTQVPYTKWYNVHERHSLSEFKSEGIILVIGLVIVVLHIIGSRANRSKARAWIRAHAPLLKSEYALVGFSGVPNMNKDDENTNTLIKEKSLTEFVSYATGRQNTAFTDIKINLTKKYNPIVNTIEHAAAFVMESAFETPEDSVEAVIYPFDGKENETVPSLPGSAEARAKDGKSTYDSFVWAIVNKNNMKQVRDLRYDVSLTSTKDNSKLADWLTVMSESAEITNALLTDELAAAVKAAGDAFQYLIITDQPTDKPKTLAENVSSKRIILKYRLNSSNNYKESLPLFTYFNRLPDVLVQTARFRPEVLKKVKATRELMDKELRKALDDEKAEERLLEKEKAKKAKRDAELAGLNAKAQKKYLEKEKEKEMRKAQKKQTTRG</sequence>
<feature type="region of interest" description="Disordered" evidence="6">
    <location>
        <begin position="411"/>
        <end position="433"/>
    </location>
</feature>
<accession>A0A0B7JKA3</accession>
<dbReference type="EMBL" id="JADCTT010000005">
    <property type="protein sequence ID" value="KAF9752236.1"/>
    <property type="molecule type" value="Genomic_DNA"/>
</dbReference>
<reference evidence="8" key="2">
    <citation type="submission" date="2020-10" db="EMBL/GenBank/DDBJ databases">
        <title>High-Quality Genome Resource of Clonostachys rosea strain S41 by Oxford Nanopore Long-Read Sequencing.</title>
        <authorList>
            <person name="Wang H."/>
        </authorList>
    </citation>
    <scope>NUCLEOTIDE SEQUENCE</scope>
    <source>
        <strain evidence="8">S41</strain>
    </source>
</reference>
<dbReference type="Pfam" id="PF07946">
    <property type="entry name" value="CCDC47"/>
    <property type="match status" value="1"/>
</dbReference>
<evidence type="ECO:0000256" key="5">
    <source>
        <dbReference type="SAM" id="Coils"/>
    </source>
</evidence>
<gene>
    <name evidence="7" type="ORF">BN869_000001328_1</name>
    <name evidence="8" type="ORF">IM811_014030</name>
</gene>
<dbReference type="PANTHER" id="PTHR12883:SF0">
    <property type="entry name" value="PAT COMPLEX SUBUNIT CCDC47"/>
    <property type="match status" value="1"/>
</dbReference>
<keyword evidence="2" id="KW-0812">Transmembrane</keyword>
<name>A0A0B7JKA3_BIOOC</name>
<keyword evidence="4" id="KW-0472">Membrane</keyword>